<evidence type="ECO:0000259" key="2">
    <source>
        <dbReference type="Pfam" id="PF04909"/>
    </source>
</evidence>
<dbReference type="RefSeq" id="WP_203976054.1">
    <property type="nucleotide sequence ID" value="NZ_BAAAKY010000050.1"/>
</dbReference>
<organism evidence="3 4">
    <name type="scientific">Planotetraspora silvatica</name>
    <dbReference type="NCBI Taxonomy" id="234614"/>
    <lineage>
        <taxon>Bacteria</taxon>
        <taxon>Bacillati</taxon>
        <taxon>Actinomycetota</taxon>
        <taxon>Actinomycetes</taxon>
        <taxon>Streptosporangiales</taxon>
        <taxon>Streptosporangiaceae</taxon>
        <taxon>Planotetraspora</taxon>
    </lineage>
</organism>
<gene>
    <name evidence="3" type="ORF">Psi02_39080</name>
</gene>
<reference evidence="3" key="1">
    <citation type="submission" date="2021-01" db="EMBL/GenBank/DDBJ databases">
        <title>Whole genome shotgun sequence of Planotetraspora silvatica NBRC 100141.</title>
        <authorList>
            <person name="Komaki H."/>
            <person name="Tamura T."/>
        </authorList>
    </citation>
    <scope>NUCLEOTIDE SEQUENCE</scope>
    <source>
        <strain evidence="3">NBRC 100141</strain>
    </source>
</reference>
<dbReference type="AlphaFoldDB" id="A0A8J3UKH0"/>
<dbReference type="PANTHER" id="PTHR43569">
    <property type="entry name" value="AMIDOHYDROLASE"/>
    <property type="match status" value="1"/>
</dbReference>
<evidence type="ECO:0000313" key="4">
    <source>
        <dbReference type="Proteomes" id="UP000644610"/>
    </source>
</evidence>
<evidence type="ECO:0000256" key="1">
    <source>
        <dbReference type="ARBA" id="ARBA00038310"/>
    </source>
</evidence>
<protein>
    <submittedName>
        <fullName evidence="3">Amidohydrolase</fullName>
    </submittedName>
</protein>
<dbReference type="Gene3D" id="3.20.20.140">
    <property type="entry name" value="Metal-dependent hydrolases"/>
    <property type="match status" value="1"/>
</dbReference>
<name>A0A8J3UKH0_9ACTN</name>
<dbReference type="EMBL" id="BOOQ01000026">
    <property type="protein sequence ID" value="GII47484.1"/>
    <property type="molecule type" value="Genomic_DNA"/>
</dbReference>
<dbReference type="GO" id="GO:0016787">
    <property type="term" value="F:hydrolase activity"/>
    <property type="evidence" value="ECO:0007669"/>
    <property type="project" value="InterPro"/>
</dbReference>
<dbReference type="Proteomes" id="UP000644610">
    <property type="component" value="Unassembled WGS sequence"/>
</dbReference>
<keyword evidence="4" id="KW-1185">Reference proteome</keyword>
<dbReference type="SUPFAM" id="SSF51556">
    <property type="entry name" value="Metallo-dependent hydrolases"/>
    <property type="match status" value="1"/>
</dbReference>
<dbReference type="Pfam" id="PF04909">
    <property type="entry name" value="Amidohydro_2"/>
    <property type="match status" value="1"/>
</dbReference>
<comment type="similarity">
    <text evidence="1">Belongs to the metallo-dependent hydrolases superfamily.</text>
</comment>
<comment type="caution">
    <text evidence="3">The sequence shown here is derived from an EMBL/GenBank/DDBJ whole genome shotgun (WGS) entry which is preliminary data.</text>
</comment>
<feature type="domain" description="Amidohydrolase-related" evidence="2">
    <location>
        <begin position="2"/>
        <end position="278"/>
    </location>
</feature>
<dbReference type="InterPro" id="IPR052350">
    <property type="entry name" value="Metallo-dep_Lactonases"/>
</dbReference>
<evidence type="ECO:0000313" key="3">
    <source>
        <dbReference type="EMBL" id="GII47484.1"/>
    </source>
</evidence>
<dbReference type="PANTHER" id="PTHR43569:SF2">
    <property type="entry name" value="AMIDOHYDROLASE-RELATED DOMAIN-CONTAINING PROTEIN"/>
    <property type="match status" value="1"/>
</dbReference>
<accession>A0A8J3UKH0</accession>
<dbReference type="InterPro" id="IPR006680">
    <property type="entry name" value="Amidohydro-rel"/>
</dbReference>
<proteinExistence type="inferred from homology"/>
<sequence length="290" mass="30913">MIDAHHHLWDPSRRTYPWMSGEALAPVRKPYGLEDLRRETAAAGVSGTVLVQTVSDLGETVEFLGTAGGSDGLIAGVVGWVDLTGGVPDQVERLRGSTGGELLVGIRHQVQDEADPEWIARSDVRAGLHAVAAAGLAYDLLVLVPQIPAALSVVRDMPGLRFVLDHAAKPPVSSGEFEPWASGLAELAKLPNVACKLSGLVTEASWTDWETPQIAPYAAHILDSFGPDRVMFGSDWPVCELAASYAQVVELAGELTSGLSEAERARVFGGTAQEWYGLPDIDDLDASLLR</sequence>
<dbReference type="InterPro" id="IPR032466">
    <property type="entry name" value="Metal_Hydrolase"/>
</dbReference>